<evidence type="ECO:0000256" key="4">
    <source>
        <dbReference type="ARBA" id="ARBA00022695"/>
    </source>
</evidence>
<feature type="repeat" description="TPR" evidence="8">
    <location>
        <begin position="624"/>
        <end position="657"/>
    </location>
</feature>
<name>A0A818MMC9_9BILA</name>
<sequence>MDPKSSKPSIKSSHGATASYVRQPRQRMAQNCLLLWVDTSIDQTNEDYENTLKQIRSVTGDVNIFTERDACIDFLTDAQEDIKSFLVVKDTMFQQIMPLINDIPQLDGVYIFNDINTLHEEWTKKWQKIKSVHANIDHICQGLQSDIKQYHQGSIAMSFITVNEMASTNNLNELDPTFMYTQLFKEILLDMEHNKQAIKDFITYCRHNDCLSSTNINRFEKEYNAELAIWWYTFPSNIYSMLNYALRTLDADIIINMGFFLRDVHKQIQQLYKQQVSSYGGKSFKIYRGQGLTKLDFEKLQKTKGGLMSFNNFLSTSKDKEVSLEFAECASTKPDTVGILFIMSINPCIKSVPFASIKEMSHLKEEEEILFSMHTVFRVGAIHQIDKNNQLYQVELQLTSDDDQELRVLTDRIRKEAVGTGWQSLGTLLLKIGQFNKGEELYNVLLEQTSAEGEKAHYYVCLGYVKNDLGDYEKAIWFLEKALEIQEKNFPPNHPDLATSYNNIGSVYNSMGEQSKAISFFEKALEIQEKTLPLNYADLGKTYNNIGSVYFITEDYSKALSFFEKALEILLKILPANHPHLATSYNNIAGVCHNMGEYSKALSSHEKALEIRQKNLPANHPHLATSYNNIGLVCADKEEYSKALSFYEKALEIRLKTLPLHHPDLATSYSNIASGYNNMGEYSKALSYYEKALEIFEKTLPSNHPHLATSYNNIGSVYDNIEEYSKAISFYEKALEIRQKILPSNHPDLDISYRNIGLVHYKIGEHSKALSFFEKALKILKKAVPLNHTDLSTTHNNIGSIYYIMEDYSKALLFYQKGLEIRQKNLPANHLDLATSYNNIGLVYDNMREYSKALLSHGKAFEIRQQTLPLNHPDLATSYRNIGLVYNKLGEYSKALSCFERALDIWQRALPPTHSDIKSVKENIEIIKIEIRKNN</sequence>
<feature type="repeat" description="TPR" evidence="8">
    <location>
        <begin position="834"/>
        <end position="867"/>
    </location>
</feature>
<feature type="repeat" description="TPR" evidence="8">
    <location>
        <begin position="666"/>
        <end position="699"/>
    </location>
</feature>
<feature type="repeat" description="TPR" evidence="8">
    <location>
        <begin position="498"/>
        <end position="531"/>
    </location>
</feature>
<keyword evidence="6 8" id="KW-0802">TPR repeat</keyword>
<keyword evidence="4" id="KW-0548">Nucleotidyltransferase</keyword>
<evidence type="ECO:0000313" key="11">
    <source>
        <dbReference type="EMBL" id="CAF0714535.1"/>
    </source>
</evidence>
<organism evidence="12 13">
    <name type="scientific">Adineta steineri</name>
    <dbReference type="NCBI Taxonomy" id="433720"/>
    <lineage>
        <taxon>Eukaryota</taxon>
        <taxon>Metazoa</taxon>
        <taxon>Spiralia</taxon>
        <taxon>Gnathifera</taxon>
        <taxon>Rotifera</taxon>
        <taxon>Eurotatoria</taxon>
        <taxon>Bdelloidea</taxon>
        <taxon>Adinetida</taxon>
        <taxon>Adinetidae</taxon>
        <taxon>Adineta</taxon>
    </lineage>
</organism>
<dbReference type="PROSITE" id="PS51996">
    <property type="entry name" value="TR_MART"/>
    <property type="match status" value="1"/>
</dbReference>
<dbReference type="InterPro" id="IPR000768">
    <property type="entry name" value="ART"/>
</dbReference>
<keyword evidence="5" id="KW-0677">Repeat</keyword>
<gene>
    <name evidence="11" type="ORF">IZO911_LOCUS713</name>
    <name evidence="12" type="ORF">KXQ929_LOCUS4665</name>
</gene>
<evidence type="ECO:0000256" key="1">
    <source>
        <dbReference type="ARBA" id="ARBA00009558"/>
    </source>
</evidence>
<dbReference type="EC" id="2.4.2.31" evidence="9"/>
<dbReference type="GO" id="GO:0016779">
    <property type="term" value="F:nucleotidyltransferase activity"/>
    <property type="evidence" value="ECO:0007669"/>
    <property type="project" value="UniProtKB-KW"/>
</dbReference>
<dbReference type="SUPFAM" id="SSF81901">
    <property type="entry name" value="HCP-like"/>
    <property type="match status" value="1"/>
</dbReference>
<dbReference type="Pfam" id="PF01129">
    <property type="entry name" value="ART"/>
    <property type="match status" value="1"/>
</dbReference>
<keyword evidence="9" id="KW-0520">NAD</keyword>
<evidence type="ECO:0000256" key="8">
    <source>
        <dbReference type="PROSITE-ProRule" id="PRU00339"/>
    </source>
</evidence>
<feature type="repeat" description="TPR" evidence="8">
    <location>
        <begin position="582"/>
        <end position="615"/>
    </location>
</feature>
<dbReference type="SMART" id="SM00028">
    <property type="entry name" value="TPR"/>
    <property type="match status" value="12"/>
</dbReference>
<feature type="repeat" description="TPR" evidence="8">
    <location>
        <begin position="456"/>
        <end position="489"/>
    </location>
</feature>
<evidence type="ECO:0000256" key="2">
    <source>
        <dbReference type="ARBA" id="ARBA00022676"/>
    </source>
</evidence>
<dbReference type="PRINTS" id="PR00381">
    <property type="entry name" value="KINESINLIGHT"/>
</dbReference>
<dbReference type="Pfam" id="PF13424">
    <property type="entry name" value="TPR_12"/>
    <property type="match status" value="4"/>
</dbReference>
<dbReference type="InterPro" id="IPR019734">
    <property type="entry name" value="TPR_rpt"/>
</dbReference>
<feature type="compositionally biased region" description="Low complexity" evidence="10">
    <location>
        <begin position="1"/>
        <end position="13"/>
    </location>
</feature>
<evidence type="ECO:0000256" key="9">
    <source>
        <dbReference type="RuleBase" id="RU361228"/>
    </source>
</evidence>
<keyword evidence="2 9" id="KW-0328">Glycosyltransferase</keyword>
<comment type="caution">
    <text evidence="12">The sequence shown here is derived from an EMBL/GenBank/DDBJ whole genome shotgun (WGS) entry which is preliminary data.</text>
</comment>
<keyword evidence="3 9" id="KW-0808">Transferase</keyword>
<dbReference type="InterPro" id="IPR011990">
    <property type="entry name" value="TPR-like_helical_dom_sf"/>
</dbReference>
<dbReference type="PANTHER" id="PTHR45641:SF1">
    <property type="entry name" value="AAA+ ATPASE DOMAIN-CONTAINING PROTEIN"/>
    <property type="match status" value="1"/>
</dbReference>
<evidence type="ECO:0000256" key="5">
    <source>
        <dbReference type="ARBA" id="ARBA00022737"/>
    </source>
</evidence>
<proteinExistence type="inferred from homology"/>
<dbReference type="GO" id="GO:0106274">
    <property type="term" value="F:NAD+-protein-arginine ADP-ribosyltransferase activity"/>
    <property type="evidence" value="ECO:0007669"/>
    <property type="project" value="UniProtKB-EC"/>
</dbReference>
<dbReference type="EMBL" id="CAJNOE010000003">
    <property type="protein sequence ID" value="CAF0714535.1"/>
    <property type="molecule type" value="Genomic_DNA"/>
</dbReference>
<feature type="repeat" description="TPR" evidence="8">
    <location>
        <begin position="750"/>
        <end position="783"/>
    </location>
</feature>
<dbReference type="PROSITE" id="PS50005">
    <property type="entry name" value="TPR"/>
    <property type="match status" value="11"/>
</dbReference>
<feature type="repeat" description="TPR" evidence="8">
    <location>
        <begin position="876"/>
        <end position="909"/>
    </location>
</feature>
<dbReference type="AlphaFoldDB" id="A0A818MMC9"/>
<dbReference type="Gene3D" id="3.90.176.10">
    <property type="entry name" value="Toxin ADP-ribosyltransferase, Chain A, domain 1"/>
    <property type="match status" value="1"/>
</dbReference>
<dbReference type="Proteomes" id="UP000663860">
    <property type="component" value="Unassembled WGS sequence"/>
</dbReference>
<dbReference type="Pfam" id="PF13374">
    <property type="entry name" value="TPR_10"/>
    <property type="match status" value="3"/>
</dbReference>
<feature type="repeat" description="TPR" evidence="8">
    <location>
        <begin position="540"/>
        <end position="573"/>
    </location>
</feature>
<dbReference type="PROSITE" id="PS50293">
    <property type="entry name" value="TPR_REGION"/>
    <property type="match status" value="5"/>
</dbReference>
<keyword evidence="9" id="KW-0521">NADP</keyword>
<dbReference type="Proteomes" id="UP000663868">
    <property type="component" value="Unassembled WGS sequence"/>
</dbReference>
<dbReference type="SUPFAM" id="SSF56399">
    <property type="entry name" value="ADP-ribosylation"/>
    <property type="match status" value="1"/>
</dbReference>
<accession>A0A818MMC9</accession>
<evidence type="ECO:0000256" key="3">
    <source>
        <dbReference type="ARBA" id="ARBA00022679"/>
    </source>
</evidence>
<evidence type="ECO:0000256" key="7">
    <source>
        <dbReference type="ARBA" id="ARBA00047597"/>
    </source>
</evidence>
<protein>
    <recommendedName>
        <fullName evidence="9">NAD(P)(+)--arginine ADP-ribosyltransferase</fullName>
        <ecNumber evidence="9">2.4.2.31</ecNumber>
    </recommendedName>
    <alternativeName>
        <fullName evidence="9">Mono(ADP-ribosyl)transferase</fullName>
    </alternativeName>
</protein>
<comment type="similarity">
    <text evidence="1 9">Belongs to the Arg-specific ADP-ribosyltransferase family.</text>
</comment>
<evidence type="ECO:0000256" key="10">
    <source>
        <dbReference type="SAM" id="MobiDB-lite"/>
    </source>
</evidence>
<evidence type="ECO:0000256" key="6">
    <source>
        <dbReference type="ARBA" id="ARBA00022803"/>
    </source>
</evidence>
<feature type="repeat" description="TPR" evidence="8">
    <location>
        <begin position="792"/>
        <end position="825"/>
    </location>
</feature>
<comment type="catalytic activity">
    <reaction evidence="7 9">
        <text>L-arginyl-[protein] + NAD(+) = N(omega)-(ADP-D-ribosyl)-L-arginyl-[protein] + nicotinamide + H(+)</text>
        <dbReference type="Rhea" id="RHEA:19149"/>
        <dbReference type="Rhea" id="RHEA-COMP:10532"/>
        <dbReference type="Rhea" id="RHEA-COMP:15087"/>
        <dbReference type="ChEBI" id="CHEBI:15378"/>
        <dbReference type="ChEBI" id="CHEBI:17154"/>
        <dbReference type="ChEBI" id="CHEBI:29965"/>
        <dbReference type="ChEBI" id="CHEBI:57540"/>
        <dbReference type="ChEBI" id="CHEBI:142554"/>
        <dbReference type="EC" id="2.4.2.31"/>
    </reaction>
</comment>
<dbReference type="SUPFAM" id="SSF48452">
    <property type="entry name" value="TPR-like"/>
    <property type="match status" value="1"/>
</dbReference>
<evidence type="ECO:0000313" key="12">
    <source>
        <dbReference type="EMBL" id="CAF3591833.1"/>
    </source>
</evidence>
<dbReference type="EMBL" id="CAJOBB010000163">
    <property type="protein sequence ID" value="CAF3591833.1"/>
    <property type="molecule type" value="Genomic_DNA"/>
</dbReference>
<dbReference type="Gene3D" id="1.25.40.10">
    <property type="entry name" value="Tetratricopeptide repeat domain"/>
    <property type="match status" value="4"/>
</dbReference>
<reference evidence="12" key="1">
    <citation type="submission" date="2021-02" db="EMBL/GenBank/DDBJ databases">
        <authorList>
            <person name="Nowell W R."/>
        </authorList>
    </citation>
    <scope>NUCLEOTIDE SEQUENCE</scope>
</reference>
<evidence type="ECO:0000313" key="13">
    <source>
        <dbReference type="Proteomes" id="UP000663868"/>
    </source>
</evidence>
<feature type="repeat" description="TPR" evidence="8">
    <location>
        <begin position="708"/>
        <end position="741"/>
    </location>
</feature>
<feature type="region of interest" description="Disordered" evidence="10">
    <location>
        <begin position="1"/>
        <end position="21"/>
    </location>
</feature>
<dbReference type="PANTHER" id="PTHR45641">
    <property type="entry name" value="TETRATRICOPEPTIDE REPEAT PROTEIN (AFU_ORTHOLOGUE AFUA_6G03870)"/>
    <property type="match status" value="1"/>
</dbReference>